<dbReference type="GO" id="GO:0005545">
    <property type="term" value="F:1-phosphatidylinositol binding"/>
    <property type="evidence" value="ECO:0007669"/>
    <property type="project" value="InterPro"/>
</dbReference>
<dbReference type="InterPro" id="IPR014712">
    <property type="entry name" value="ANTH_dom_sf"/>
</dbReference>
<sequence length="56" mass="6248">MLQEIVSIQDMISTLLACGVLLSEPQDDISLAAFRLLIKDLIVMYLLINEGMIIIL</sequence>
<evidence type="ECO:0000313" key="2">
    <source>
        <dbReference type="EMBL" id="KIV98285.1"/>
    </source>
</evidence>
<feature type="domain" description="AP180 N-terminal homology (ANTH)" evidence="1">
    <location>
        <begin position="2"/>
        <end position="55"/>
    </location>
</feature>
<dbReference type="GeneID" id="27317841"/>
<dbReference type="EMBL" id="KN847889">
    <property type="protein sequence ID" value="KIV98285.1"/>
    <property type="molecule type" value="Genomic_DNA"/>
</dbReference>
<dbReference type="OrthoDB" id="44015at2759"/>
<keyword evidence="3" id="KW-1185">Reference proteome</keyword>
<dbReference type="GO" id="GO:0048268">
    <property type="term" value="P:clathrin coat assembly"/>
    <property type="evidence" value="ECO:0007669"/>
    <property type="project" value="InterPro"/>
</dbReference>
<accession>A0A0D1X8F7</accession>
<protein>
    <recommendedName>
        <fullName evidence="1">AP180 N-terminal homology (ANTH) domain-containing protein</fullName>
    </recommendedName>
</protein>
<dbReference type="GO" id="GO:0030136">
    <property type="term" value="C:clathrin-coated vesicle"/>
    <property type="evidence" value="ECO:0007669"/>
    <property type="project" value="InterPro"/>
</dbReference>
<dbReference type="InParanoid" id="A0A0D1X8F7"/>
<dbReference type="SUPFAM" id="SSF89009">
    <property type="entry name" value="GAT-like domain"/>
    <property type="match status" value="1"/>
</dbReference>
<dbReference type="Proteomes" id="UP000053259">
    <property type="component" value="Unassembled WGS sequence"/>
</dbReference>
<dbReference type="Pfam" id="PF07651">
    <property type="entry name" value="ANTH"/>
    <property type="match status" value="1"/>
</dbReference>
<evidence type="ECO:0000259" key="1">
    <source>
        <dbReference type="Pfam" id="PF07651"/>
    </source>
</evidence>
<organism evidence="2 3">
    <name type="scientific">Verruconis gallopava</name>
    <dbReference type="NCBI Taxonomy" id="253628"/>
    <lineage>
        <taxon>Eukaryota</taxon>
        <taxon>Fungi</taxon>
        <taxon>Dikarya</taxon>
        <taxon>Ascomycota</taxon>
        <taxon>Pezizomycotina</taxon>
        <taxon>Dothideomycetes</taxon>
        <taxon>Pleosporomycetidae</taxon>
        <taxon>Venturiales</taxon>
        <taxon>Sympoventuriaceae</taxon>
        <taxon>Verruconis</taxon>
    </lineage>
</organism>
<evidence type="ECO:0000313" key="3">
    <source>
        <dbReference type="Proteomes" id="UP000053259"/>
    </source>
</evidence>
<dbReference type="HOGENOM" id="CLU_3020150_0_0_1"/>
<feature type="non-terminal residue" evidence="2">
    <location>
        <position position="56"/>
    </location>
</feature>
<gene>
    <name evidence="2" type="ORF">PV09_09868</name>
</gene>
<dbReference type="InterPro" id="IPR011417">
    <property type="entry name" value="ANTH_dom"/>
</dbReference>
<dbReference type="RefSeq" id="XP_016208155.1">
    <property type="nucleotide sequence ID" value="XM_016364016.1"/>
</dbReference>
<reference evidence="2 3" key="1">
    <citation type="submission" date="2015-01" db="EMBL/GenBank/DDBJ databases">
        <title>The Genome Sequence of Ochroconis gallopava CBS43764.</title>
        <authorList>
            <consortium name="The Broad Institute Genomics Platform"/>
            <person name="Cuomo C."/>
            <person name="de Hoog S."/>
            <person name="Gorbushina A."/>
            <person name="Stielow B."/>
            <person name="Teixiera M."/>
            <person name="Abouelleil A."/>
            <person name="Chapman S.B."/>
            <person name="Priest M."/>
            <person name="Young S.K."/>
            <person name="Wortman J."/>
            <person name="Nusbaum C."/>
            <person name="Birren B."/>
        </authorList>
    </citation>
    <scope>NUCLEOTIDE SEQUENCE [LARGE SCALE GENOMIC DNA]</scope>
    <source>
        <strain evidence="2 3">CBS 43764</strain>
    </source>
</reference>
<dbReference type="VEuPathDB" id="FungiDB:PV09_09868"/>
<dbReference type="AlphaFoldDB" id="A0A0D1X8F7"/>
<dbReference type="Gene3D" id="1.20.58.150">
    <property type="entry name" value="ANTH domain"/>
    <property type="match status" value="1"/>
</dbReference>
<dbReference type="STRING" id="253628.A0A0D1X8F7"/>
<name>A0A0D1X8F7_9PEZI</name>
<proteinExistence type="predicted"/>
<dbReference type="GO" id="GO:0030276">
    <property type="term" value="F:clathrin binding"/>
    <property type="evidence" value="ECO:0007669"/>
    <property type="project" value="InterPro"/>
</dbReference>